<evidence type="ECO:0000313" key="2">
    <source>
        <dbReference type="Proteomes" id="UP000005638"/>
    </source>
</evidence>
<accession>G8X9G9</accession>
<protein>
    <submittedName>
        <fullName evidence="1">Uncharacterized protein</fullName>
    </submittedName>
</protein>
<sequence>METKISLNHENPPAAKPLLGDVPFTDADGKPIFVGAVIEQTNFNGEQYLARYEVVVDPADNEVCLLMLQGNEKAMSLFKSYKYSAFGSVINGKLRKGRVVGRIA</sequence>
<dbReference type="EMBL" id="CP003222">
    <property type="protein sequence ID" value="AEW85916.1"/>
    <property type="molecule type" value="Genomic_DNA"/>
</dbReference>
<dbReference type="Proteomes" id="UP000005638">
    <property type="component" value="Chromosome"/>
</dbReference>
<name>G8X9G9_FLACA</name>
<dbReference type="HOGENOM" id="CLU_2245974_0_0_10"/>
<organism evidence="1 2">
    <name type="scientific">Flavobacterium columnare (strain ATCC 49512 / CIP 103533 / TG 44/87)</name>
    <dbReference type="NCBI Taxonomy" id="1041826"/>
    <lineage>
        <taxon>Bacteria</taxon>
        <taxon>Pseudomonadati</taxon>
        <taxon>Bacteroidota</taxon>
        <taxon>Flavobacteriia</taxon>
        <taxon>Flavobacteriales</taxon>
        <taxon>Flavobacteriaceae</taxon>
        <taxon>Flavobacterium</taxon>
    </lineage>
</organism>
<dbReference type="STRING" id="1041826.FCOL_05455"/>
<reference evidence="1 2" key="1">
    <citation type="journal article" date="2012" name="J. Bacteriol.">
        <title>Genome Sequence of the Fish Pathogen Flavobacterium columnare ATCC 49512.</title>
        <authorList>
            <person name="Tekedar H.C."/>
            <person name="Karsi A."/>
            <person name="Gillaspy A.F."/>
            <person name="Dyer D.W."/>
            <person name="Benton N.R."/>
            <person name="Zaitshik J."/>
            <person name="Vamenta S."/>
            <person name="Banes M.M."/>
            <person name="Gulsoy N."/>
            <person name="Aboko-Cole M."/>
            <person name="Waldbieser G.C."/>
            <person name="Lawrence M.L."/>
        </authorList>
    </citation>
    <scope>NUCLEOTIDE SEQUENCE [LARGE SCALE GENOMIC DNA]</scope>
    <source>
        <strain evidence="2">ATCC 49512 / CIP 103533 / TG 44/87</strain>
    </source>
</reference>
<dbReference type="KEGG" id="fco:FCOL_05455"/>
<dbReference type="AlphaFoldDB" id="G8X9G9"/>
<keyword evidence="2" id="KW-1185">Reference proteome</keyword>
<dbReference type="RefSeq" id="WP_014165195.1">
    <property type="nucleotide sequence ID" value="NC_016510.2"/>
</dbReference>
<evidence type="ECO:0000313" key="1">
    <source>
        <dbReference type="EMBL" id="AEW85916.1"/>
    </source>
</evidence>
<proteinExistence type="predicted"/>
<gene>
    <name evidence="1" type="ordered locus">FCOL_05455</name>
</gene>